<evidence type="ECO:0000256" key="3">
    <source>
        <dbReference type="ARBA" id="ARBA00022630"/>
    </source>
</evidence>
<keyword evidence="8" id="KW-1185">Reference proteome</keyword>
<evidence type="ECO:0000313" key="8">
    <source>
        <dbReference type="Proteomes" id="UP000619260"/>
    </source>
</evidence>
<comment type="similarity">
    <text evidence="2">Belongs to the GMC oxidoreductase family.</text>
</comment>
<keyword evidence="3" id="KW-0285">Flavoprotein</keyword>
<dbReference type="NCBIfam" id="TIGR03970">
    <property type="entry name" value="Rv0697"/>
    <property type="match status" value="1"/>
</dbReference>
<dbReference type="SUPFAM" id="SSF54373">
    <property type="entry name" value="FAD-linked reductases, C-terminal domain"/>
    <property type="match status" value="1"/>
</dbReference>
<comment type="cofactor">
    <cofactor evidence="1 5">
        <name>FAD</name>
        <dbReference type="ChEBI" id="CHEBI:57692"/>
    </cofactor>
</comment>
<evidence type="ECO:0000313" key="7">
    <source>
        <dbReference type="EMBL" id="GIJ49288.1"/>
    </source>
</evidence>
<dbReference type="GO" id="GO:0016614">
    <property type="term" value="F:oxidoreductase activity, acting on CH-OH group of donors"/>
    <property type="evidence" value="ECO:0007669"/>
    <property type="project" value="InterPro"/>
</dbReference>
<reference evidence="7" key="1">
    <citation type="submission" date="2021-01" db="EMBL/GenBank/DDBJ databases">
        <title>Whole genome shotgun sequence of Virgisporangium aliadipatigenens NBRC 105644.</title>
        <authorList>
            <person name="Komaki H."/>
            <person name="Tamura T."/>
        </authorList>
    </citation>
    <scope>NUCLEOTIDE SEQUENCE</scope>
    <source>
        <strain evidence="7">NBRC 105644</strain>
    </source>
</reference>
<organism evidence="7 8">
    <name type="scientific">Virgisporangium aliadipatigenens</name>
    <dbReference type="NCBI Taxonomy" id="741659"/>
    <lineage>
        <taxon>Bacteria</taxon>
        <taxon>Bacillati</taxon>
        <taxon>Actinomycetota</taxon>
        <taxon>Actinomycetes</taxon>
        <taxon>Micromonosporales</taxon>
        <taxon>Micromonosporaceae</taxon>
        <taxon>Virgisporangium</taxon>
    </lineage>
</organism>
<dbReference type="InterPro" id="IPR023978">
    <property type="entry name" value="GMC_oxidoreductase_bact"/>
</dbReference>
<dbReference type="AlphaFoldDB" id="A0A8J4DTR5"/>
<dbReference type="Pfam" id="PF00732">
    <property type="entry name" value="GMC_oxred_N"/>
    <property type="match status" value="1"/>
</dbReference>
<dbReference type="RefSeq" id="WP_203902753.1">
    <property type="nucleotide sequence ID" value="NZ_BOPF01000025.1"/>
</dbReference>
<feature type="binding site" evidence="5">
    <location>
        <position position="90"/>
    </location>
    <ligand>
        <name>FAD</name>
        <dbReference type="ChEBI" id="CHEBI:57692"/>
    </ligand>
</feature>
<evidence type="ECO:0000256" key="5">
    <source>
        <dbReference type="PIRSR" id="PIRSR000137-2"/>
    </source>
</evidence>
<dbReference type="Pfam" id="PF05199">
    <property type="entry name" value="GMC_oxred_C"/>
    <property type="match status" value="1"/>
</dbReference>
<protein>
    <submittedName>
        <fullName evidence="7">Choline dehydrogenase</fullName>
    </submittedName>
</protein>
<dbReference type="Gene3D" id="3.30.410.40">
    <property type="match status" value="1"/>
</dbReference>
<dbReference type="Gene3D" id="3.50.50.60">
    <property type="entry name" value="FAD/NAD(P)-binding domain"/>
    <property type="match status" value="1"/>
</dbReference>
<comment type="caution">
    <text evidence="7">The sequence shown here is derived from an EMBL/GenBank/DDBJ whole genome shotgun (WGS) entry which is preliminary data.</text>
</comment>
<evidence type="ECO:0000256" key="2">
    <source>
        <dbReference type="ARBA" id="ARBA00010790"/>
    </source>
</evidence>
<dbReference type="InterPro" id="IPR036188">
    <property type="entry name" value="FAD/NAD-bd_sf"/>
</dbReference>
<evidence type="ECO:0000256" key="4">
    <source>
        <dbReference type="ARBA" id="ARBA00022827"/>
    </source>
</evidence>
<evidence type="ECO:0000256" key="1">
    <source>
        <dbReference type="ARBA" id="ARBA00001974"/>
    </source>
</evidence>
<feature type="binding site" evidence="5">
    <location>
        <begin position="17"/>
        <end position="18"/>
    </location>
    <ligand>
        <name>FAD</name>
        <dbReference type="ChEBI" id="CHEBI:57692"/>
    </ligand>
</feature>
<dbReference type="PROSITE" id="PS00624">
    <property type="entry name" value="GMC_OXRED_2"/>
    <property type="match status" value="1"/>
</dbReference>
<accession>A0A8J4DTR5</accession>
<dbReference type="InterPro" id="IPR000172">
    <property type="entry name" value="GMC_OxRdtase_N"/>
</dbReference>
<dbReference type="PIRSF" id="PIRSF000137">
    <property type="entry name" value="Alcohol_oxidase"/>
    <property type="match status" value="1"/>
</dbReference>
<feature type="domain" description="Glucose-methanol-choline oxidoreductase N-terminal" evidence="6">
    <location>
        <begin position="263"/>
        <end position="277"/>
    </location>
</feature>
<proteinExistence type="inferred from homology"/>
<dbReference type="InterPro" id="IPR012132">
    <property type="entry name" value="GMC_OxRdtase"/>
</dbReference>
<dbReference type="InterPro" id="IPR007867">
    <property type="entry name" value="GMC_OxRtase_C"/>
</dbReference>
<dbReference type="Proteomes" id="UP000619260">
    <property type="component" value="Unassembled WGS sequence"/>
</dbReference>
<dbReference type="PANTHER" id="PTHR11552">
    <property type="entry name" value="GLUCOSE-METHANOL-CHOLINE GMC OXIDOREDUCTASE"/>
    <property type="match status" value="1"/>
</dbReference>
<dbReference type="SUPFAM" id="SSF51905">
    <property type="entry name" value="FAD/NAD(P)-binding domain"/>
    <property type="match status" value="1"/>
</dbReference>
<evidence type="ECO:0000259" key="6">
    <source>
        <dbReference type="PROSITE" id="PS00624"/>
    </source>
</evidence>
<name>A0A8J4DTR5_9ACTN</name>
<sequence>MGSHGGTADFVIVGGGTSGCVLAARLTEDPDVTVRLLEAGPDYDSDARTPRELLMFYGDDMDALSTHTHDWMFSAVAENGRPIPMPRGKVVGGCSAINAQIHLRGEPGDFDGWGAAGLDWSHRAVLPYFARSERDHDFAGAPGHGGAGPIDVRRYPREAWSADQEAFHEAARGLGFPECPDHNAATETTGVGPCPLSDDNGYRASTGRAYLRPARGRRNLTVETGVTALRVVTSGGRATGVLVRDPGGGTRVVPAGRVIVAAGAIGSPQLLLLSGIGPAGELRRLGIDAVRDLPGVGANLEDHPAVEVPFPFRAAAGAALQHPHQVVLRYTSETGYARNDMIIYALTRPTEHTFVFRPTVNLAASRGRLTLASADPLAAPHIDMNYFADPRDRERQREAVRLCLDLASQSALKEILGPPERLPSARADLDAWILAEARTGYHPSGTCRMGTPDDPHAVVDSVGAVHGVDGLSVIDASIMPTTVRANTAATVIMMAEYLSDRLLARVR</sequence>
<dbReference type="PANTHER" id="PTHR11552:SF147">
    <property type="entry name" value="CHOLINE DEHYDROGENASE, MITOCHONDRIAL"/>
    <property type="match status" value="1"/>
</dbReference>
<gene>
    <name evidence="7" type="primary">betA_2</name>
    <name evidence="7" type="ORF">Val02_61740</name>
</gene>
<keyword evidence="4 5" id="KW-0274">FAD</keyword>
<dbReference type="EMBL" id="BOPF01000025">
    <property type="protein sequence ID" value="GIJ49288.1"/>
    <property type="molecule type" value="Genomic_DNA"/>
</dbReference>
<dbReference type="GO" id="GO:0050660">
    <property type="term" value="F:flavin adenine dinucleotide binding"/>
    <property type="evidence" value="ECO:0007669"/>
    <property type="project" value="InterPro"/>
</dbReference>